<comment type="caution">
    <text evidence="3">The sequence shown here is derived from an EMBL/GenBank/DDBJ whole genome shotgun (WGS) entry which is preliminary data.</text>
</comment>
<dbReference type="Proteomes" id="UP000222542">
    <property type="component" value="Unassembled WGS sequence"/>
</dbReference>
<dbReference type="GO" id="GO:0006351">
    <property type="term" value="P:DNA-templated transcription"/>
    <property type="evidence" value="ECO:0007669"/>
    <property type="project" value="InterPro"/>
</dbReference>
<reference evidence="3 4" key="1">
    <citation type="journal article" date="2014" name="Nat. Genet.">
        <title>Genome sequence of the hot pepper provides insights into the evolution of pungency in Capsicum species.</title>
        <authorList>
            <person name="Kim S."/>
            <person name="Park M."/>
            <person name="Yeom S.I."/>
            <person name="Kim Y.M."/>
            <person name="Lee J.M."/>
            <person name="Lee H.A."/>
            <person name="Seo E."/>
            <person name="Choi J."/>
            <person name="Cheong K."/>
            <person name="Kim K.T."/>
            <person name="Jung K."/>
            <person name="Lee G.W."/>
            <person name="Oh S.K."/>
            <person name="Bae C."/>
            <person name="Kim S.B."/>
            <person name="Lee H.Y."/>
            <person name="Kim S.Y."/>
            <person name="Kim M.S."/>
            <person name="Kang B.C."/>
            <person name="Jo Y.D."/>
            <person name="Yang H.B."/>
            <person name="Jeong H.J."/>
            <person name="Kang W.H."/>
            <person name="Kwon J.K."/>
            <person name="Shin C."/>
            <person name="Lim J.Y."/>
            <person name="Park J.H."/>
            <person name="Huh J.H."/>
            <person name="Kim J.S."/>
            <person name="Kim B.D."/>
            <person name="Cohen O."/>
            <person name="Paran I."/>
            <person name="Suh M.C."/>
            <person name="Lee S.B."/>
            <person name="Kim Y.K."/>
            <person name="Shin Y."/>
            <person name="Noh S.J."/>
            <person name="Park J."/>
            <person name="Seo Y.S."/>
            <person name="Kwon S.Y."/>
            <person name="Kim H.A."/>
            <person name="Park J.M."/>
            <person name="Kim H.J."/>
            <person name="Choi S.B."/>
            <person name="Bosland P.W."/>
            <person name="Reeves G."/>
            <person name="Jo S.H."/>
            <person name="Lee B.W."/>
            <person name="Cho H.T."/>
            <person name="Choi H.S."/>
            <person name="Lee M.S."/>
            <person name="Yu Y."/>
            <person name="Do Choi Y."/>
            <person name="Park B.S."/>
            <person name="van Deynze A."/>
            <person name="Ashrafi H."/>
            <person name="Hill T."/>
            <person name="Kim W.T."/>
            <person name="Pai H.S."/>
            <person name="Ahn H.K."/>
            <person name="Yeam I."/>
            <person name="Giovannoni J.J."/>
            <person name="Rose J.K."/>
            <person name="Sorensen I."/>
            <person name="Lee S.J."/>
            <person name="Kim R.W."/>
            <person name="Choi I.Y."/>
            <person name="Choi B.S."/>
            <person name="Lim J.S."/>
            <person name="Lee Y.H."/>
            <person name="Choi D."/>
        </authorList>
    </citation>
    <scope>NUCLEOTIDE SEQUENCE [LARGE SCALE GENOMIC DNA]</scope>
    <source>
        <strain evidence="4">cv. CM334</strain>
    </source>
</reference>
<sequence length="387" mass="44313">MESSCSSSPSTSNDRREEACVFETWMALQREEAIELQQTVDQSKKGQINEHQLNQLIQKILQHFQDYTNIRSRRARIDVSPFFAPTTCTPLENSVLWIAGCRPASFIRFAYALSGVDIESNLTDFLQGKRIGDLGELTMKQMSMIDVLQAKTIKEEKRLCSRLASLQEDILDQPLVGKVKKYSSNDEPLCEDADEALDEHGQHMADLMEEADELRMKTLKEIVLDILKPVQAVEYLAAAKRTRLYKGYTKSANEETLSQNEKEVLIKIRKIDQYALTLFHQCLDDGMFEKMADATTSKKAWEILQNSLQGVDKVKKVKLQTLRADFEVLKMKESESILDFYSRVMAVVNQLRRYGEEVDDVRVVEKILRSLTPKLIMGCVLLRSLKI</sequence>
<dbReference type="Gramene" id="PHT90423">
    <property type="protein sequence ID" value="PHT90423"/>
    <property type="gene ID" value="T459_05536"/>
</dbReference>
<keyword evidence="1" id="KW-0175">Coiled coil</keyword>
<dbReference type="PANTHER" id="PTHR46354:SF7">
    <property type="entry name" value="PROTEIN DOG1-LIKE 1"/>
    <property type="match status" value="1"/>
</dbReference>
<protein>
    <recommendedName>
        <fullName evidence="2">DOG1 domain-containing protein</fullName>
    </recommendedName>
</protein>
<evidence type="ECO:0000256" key="1">
    <source>
        <dbReference type="SAM" id="Coils"/>
    </source>
</evidence>
<evidence type="ECO:0000259" key="2">
    <source>
        <dbReference type="PROSITE" id="PS51806"/>
    </source>
</evidence>
<evidence type="ECO:0000313" key="4">
    <source>
        <dbReference type="Proteomes" id="UP000222542"/>
    </source>
</evidence>
<feature type="coiled-coil region" evidence="1">
    <location>
        <begin position="190"/>
        <end position="217"/>
    </location>
</feature>
<gene>
    <name evidence="3" type="ORF">T459_05536</name>
</gene>
<dbReference type="Pfam" id="PF14144">
    <property type="entry name" value="DOG1"/>
    <property type="match status" value="1"/>
</dbReference>
<accession>A0A2G3A8B8</accession>
<dbReference type="Pfam" id="PF14223">
    <property type="entry name" value="Retrotran_gag_2"/>
    <property type="match status" value="1"/>
</dbReference>
<dbReference type="PANTHER" id="PTHR46354">
    <property type="entry name" value="DOG1 DOMAIN-CONTAINING PROTEIN"/>
    <property type="match status" value="1"/>
</dbReference>
<evidence type="ECO:0000313" key="3">
    <source>
        <dbReference type="EMBL" id="PHT90423.1"/>
    </source>
</evidence>
<name>A0A2G3A8B8_CAPAN</name>
<dbReference type="STRING" id="4072.A0A2G3A8B8"/>
<keyword evidence="4" id="KW-1185">Reference proteome</keyword>
<feature type="domain" description="DOG1" evidence="2">
    <location>
        <begin position="15"/>
        <end position="256"/>
    </location>
</feature>
<dbReference type="GO" id="GO:0043565">
    <property type="term" value="F:sequence-specific DNA binding"/>
    <property type="evidence" value="ECO:0007669"/>
    <property type="project" value="InterPro"/>
</dbReference>
<dbReference type="OMA" id="CCFKEWM"/>
<reference evidence="3 4" key="2">
    <citation type="journal article" date="2017" name="Genome Biol.">
        <title>New reference genome sequences of hot pepper reveal the massive evolution of plant disease-resistance genes by retroduplication.</title>
        <authorList>
            <person name="Kim S."/>
            <person name="Park J."/>
            <person name="Yeom S.I."/>
            <person name="Kim Y.M."/>
            <person name="Seo E."/>
            <person name="Kim K.T."/>
            <person name="Kim M.S."/>
            <person name="Lee J.M."/>
            <person name="Cheong K."/>
            <person name="Shin H.S."/>
            <person name="Kim S.B."/>
            <person name="Han K."/>
            <person name="Lee J."/>
            <person name="Park M."/>
            <person name="Lee H.A."/>
            <person name="Lee H.Y."/>
            <person name="Lee Y."/>
            <person name="Oh S."/>
            <person name="Lee J.H."/>
            <person name="Choi E."/>
            <person name="Choi E."/>
            <person name="Lee S.E."/>
            <person name="Jeon J."/>
            <person name="Kim H."/>
            <person name="Choi G."/>
            <person name="Song H."/>
            <person name="Lee J."/>
            <person name="Lee S.C."/>
            <person name="Kwon J.K."/>
            <person name="Lee H.Y."/>
            <person name="Koo N."/>
            <person name="Hong Y."/>
            <person name="Kim R.W."/>
            <person name="Kang W.H."/>
            <person name="Huh J.H."/>
            <person name="Kang B.C."/>
            <person name="Yang T.J."/>
            <person name="Lee Y.H."/>
            <person name="Bennetzen J.L."/>
            <person name="Choi D."/>
        </authorList>
    </citation>
    <scope>NUCLEOTIDE SEQUENCE [LARGE SCALE GENOMIC DNA]</scope>
    <source>
        <strain evidence="4">cv. CM334</strain>
    </source>
</reference>
<organism evidence="3 4">
    <name type="scientific">Capsicum annuum</name>
    <name type="common">Capsicum pepper</name>
    <dbReference type="NCBI Taxonomy" id="4072"/>
    <lineage>
        <taxon>Eukaryota</taxon>
        <taxon>Viridiplantae</taxon>
        <taxon>Streptophyta</taxon>
        <taxon>Embryophyta</taxon>
        <taxon>Tracheophyta</taxon>
        <taxon>Spermatophyta</taxon>
        <taxon>Magnoliopsida</taxon>
        <taxon>eudicotyledons</taxon>
        <taxon>Gunneridae</taxon>
        <taxon>Pentapetalae</taxon>
        <taxon>asterids</taxon>
        <taxon>lamiids</taxon>
        <taxon>Solanales</taxon>
        <taxon>Solanaceae</taxon>
        <taxon>Solanoideae</taxon>
        <taxon>Capsiceae</taxon>
        <taxon>Capsicum</taxon>
    </lineage>
</organism>
<dbReference type="InterPro" id="IPR025422">
    <property type="entry name" value="TGA_domain"/>
</dbReference>
<dbReference type="PROSITE" id="PS51806">
    <property type="entry name" value="DOG1"/>
    <property type="match status" value="1"/>
</dbReference>
<dbReference type="InterPro" id="IPR051886">
    <property type="entry name" value="Seed_Dev/Stress_Resp_Reg"/>
</dbReference>
<dbReference type="AlphaFoldDB" id="A0A2G3A8B8"/>
<proteinExistence type="predicted"/>
<dbReference type="EMBL" id="AYRZ02000002">
    <property type="protein sequence ID" value="PHT90423.1"/>
    <property type="molecule type" value="Genomic_DNA"/>
</dbReference>